<keyword evidence="2" id="KW-0496">Mitochondrion</keyword>
<dbReference type="InterPro" id="IPR043141">
    <property type="entry name" value="Ribosomal_uL10-like_sf"/>
</dbReference>
<dbReference type="EMBL" id="MW013552">
    <property type="protein sequence ID" value="QTX08905.1"/>
    <property type="molecule type" value="Genomic_DNA"/>
</dbReference>
<evidence type="ECO:0008006" key="3">
    <source>
        <dbReference type="Google" id="ProtNLM"/>
    </source>
</evidence>
<organism evidence="2">
    <name type="scientific">Thalassiosira rotula</name>
    <dbReference type="NCBI Taxonomy" id="49265"/>
    <lineage>
        <taxon>Eukaryota</taxon>
        <taxon>Sar</taxon>
        <taxon>Stramenopiles</taxon>
        <taxon>Ochrophyta</taxon>
        <taxon>Bacillariophyta</taxon>
        <taxon>Coscinodiscophyceae</taxon>
        <taxon>Thalassiosirophycidae</taxon>
        <taxon>Thalassiosirales</taxon>
        <taxon>Thalassiosiraceae</taxon>
        <taxon>Thalassiosira</taxon>
    </lineage>
</organism>
<gene>
    <name evidence="2" type="primary">orf157</name>
</gene>
<protein>
    <recommendedName>
        <fullName evidence="3">Ribosomal protein L10</fullName>
    </recommendedName>
</protein>
<comment type="similarity">
    <text evidence="1">Belongs to the universal ribosomal protein uL10 family.</text>
</comment>
<dbReference type="Gene3D" id="3.30.70.1730">
    <property type="match status" value="1"/>
</dbReference>
<dbReference type="AlphaFoldDB" id="A0A8B0SDQ5"/>
<name>A0A8B0SDQ5_9STRA</name>
<geneLocation type="mitochondrion" evidence="2"/>
<dbReference type="GeneID" id="70637930"/>
<accession>A0A8B0SDQ5</accession>
<dbReference type="SUPFAM" id="SSF160369">
    <property type="entry name" value="Ribosomal protein L10-like"/>
    <property type="match status" value="1"/>
</dbReference>
<reference evidence="2" key="1">
    <citation type="submission" date="2020-09" db="EMBL/GenBank/DDBJ databases">
        <authorList>
            <person name="Liu K."/>
            <person name="Chen N."/>
        </authorList>
    </citation>
    <scope>NUCLEOTIDE SEQUENCE</scope>
    <source>
        <strain evidence="2">CNS00050</strain>
    </source>
</reference>
<dbReference type="RefSeq" id="YP_010252062.1">
    <property type="nucleotide sequence ID" value="NC_060383.1"/>
</dbReference>
<evidence type="ECO:0000313" key="2">
    <source>
        <dbReference type="EMBL" id="QTX08905.1"/>
    </source>
</evidence>
<sequence length="157" mass="18845">MDFNLKTYKHFKIKYYLRKKNFIFFFHGTSLNNESWIKIEQTLFSHQLKYFRILNKLTINILKNSIFKNLTTLIHGPIFILSSNNTKLTFKKLANISPFISLLGIRLNYQVYSKEQVNKLKKLTYLENFYILHNSMKAFIKKPYHTLKSRKTLPISK</sequence>
<proteinExistence type="inferred from homology"/>
<evidence type="ECO:0000256" key="1">
    <source>
        <dbReference type="ARBA" id="ARBA00008889"/>
    </source>
</evidence>